<sequence length="162" mass="18261">MALISLTGCIVTALWAMMSNGAKFWQANWEAYVDILEPYVVGDIYKFFPSRKKLDRPYSVSKVNSYVILVIGVFWCIAYLAFGSAAIYQVEGSPPAMACTLVCFILGLLALSFFTVQLRGSYAWKGFKNGDPDDDTFDKPVISSETFQLYKRPHIFEPHSKK</sequence>
<keyword evidence="1" id="KW-1133">Transmembrane helix</keyword>
<feature type="transmembrane region" description="Helical" evidence="1">
    <location>
        <begin position="95"/>
        <end position="116"/>
    </location>
</feature>
<gene>
    <name evidence="2" type="ORF">B30_07476</name>
</gene>
<reference evidence="2 3" key="1">
    <citation type="submission" date="2012-09" db="EMBL/GenBank/DDBJ databases">
        <title>Celeribacter baekdonensis B30 Genome Sequencing.</title>
        <authorList>
            <person name="Wang W."/>
        </authorList>
    </citation>
    <scope>NUCLEOTIDE SEQUENCE [LARGE SCALE GENOMIC DNA]</scope>
    <source>
        <strain evidence="2 3">B30</strain>
    </source>
</reference>
<dbReference type="Proteomes" id="UP000006762">
    <property type="component" value="Unassembled WGS sequence"/>
</dbReference>
<dbReference type="EMBL" id="AMRK01000003">
    <property type="protein sequence ID" value="EKE72805.1"/>
    <property type="molecule type" value="Genomic_DNA"/>
</dbReference>
<organism evidence="2 3">
    <name type="scientific">Celeribacter baekdonensis B30</name>
    <dbReference type="NCBI Taxonomy" id="1208323"/>
    <lineage>
        <taxon>Bacteria</taxon>
        <taxon>Pseudomonadati</taxon>
        <taxon>Pseudomonadota</taxon>
        <taxon>Alphaproteobacteria</taxon>
        <taxon>Rhodobacterales</taxon>
        <taxon>Roseobacteraceae</taxon>
        <taxon>Celeribacter</taxon>
    </lineage>
</organism>
<accession>K2K5S3</accession>
<dbReference type="STRING" id="1208323.B30_07476"/>
<evidence type="ECO:0000313" key="3">
    <source>
        <dbReference type="Proteomes" id="UP000006762"/>
    </source>
</evidence>
<keyword evidence="1" id="KW-0472">Membrane</keyword>
<dbReference type="eggNOG" id="ENOG5032P4Q">
    <property type="taxonomic scope" value="Bacteria"/>
</dbReference>
<dbReference type="InterPro" id="IPR056918">
    <property type="entry name" value="8xMP"/>
</dbReference>
<keyword evidence="1" id="KW-0812">Transmembrane</keyword>
<feature type="transmembrane region" description="Helical" evidence="1">
    <location>
        <begin position="68"/>
        <end position="89"/>
    </location>
</feature>
<protein>
    <submittedName>
        <fullName evidence="2">Uncharacterized protein</fullName>
    </submittedName>
</protein>
<proteinExistence type="predicted"/>
<name>K2K5S3_9RHOB</name>
<dbReference type="Pfam" id="PF24838">
    <property type="entry name" value="8xMP"/>
    <property type="match status" value="1"/>
</dbReference>
<evidence type="ECO:0000256" key="1">
    <source>
        <dbReference type="SAM" id="Phobius"/>
    </source>
</evidence>
<evidence type="ECO:0000313" key="2">
    <source>
        <dbReference type="EMBL" id="EKE72805.1"/>
    </source>
</evidence>
<comment type="caution">
    <text evidence="2">The sequence shown here is derived from an EMBL/GenBank/DDBJ whole genome shotgun (WGS) entry which is preliminary data.</text>
</comment>
<keyword evidence="3" id="KW-1185">Reference proteome</keyword>
<dbReference type="AlphaFoldDB" id="K2K5S3"/>
<dbReference type="OrthoDB" id="9153185at2"/>